<name>A0A812LYL9_9DINO</name>
<feature type="compositionally biased region" description="Basic and acidic residues" evidence="1">
    <location>
        <begin position="10"/>
        <end position="29"/>
    </location>
</feature>
<reference evidence="2" key="1">
    <citation type="submission" date="2021-02" db="EMBL/GenBank/DDBJ databases">
        <authorList>
            <person name="Dougan E. K."/>
            <person name="Rhodes N."/>
            <person name="Thang M."/>
            <person name="Chan C."/>
        </authorList>
    </citation>
    <scope>NUCLEOTIDE SEQUENCE</scope>
</reference>
<dbReference type="Proteomes" id="UP000604046">
    <property type="component" value="Unassembled WGS sequence"/>
</dbReference>
<keyword evidence="3" id="KW-1185">Reference proteome</keyword>
<evidence type="ECO:0000313" key="3">
    <source>
        <dbReference type="Proteomes" id="UP000604046"/>
    </source>
</evidence>
<dbReference type="OrthoDB" id="424926at2759"/>
<dbReference type="EMBL" id="CAJNDS010001213">
    <property type="protein sequence ID" value="CAE7251954.1"/>
    <property type="molecule type" value="Genomic_DNA"/>
</dbReference>
<dbReference type="AlphaFoldDB" id="A0A812LYL9"/>
<feature type="compositionally biased region" description="Low complexity" evidence="1">
    <location>
        <begin position="106"/>
        <end position="121"/>
    </location>
</feature>
<gene>
    <name evidence="2" type="primary">rab-6.2</name>
    <name evidence="2" type="ORF">SNAT2548_LOCUS12532</name>
</gene>
<protein>
    <submittedName>
        <fullName evidence="2">Rab-6.2 protein</fullName>
    </submittedName>
</protein>
<comment type="caution">
    <text evidence="2">The sequence shown here is derived from an EMBL/GenBank/DDBJ whole genome shotgun (WGS) entry which is preliminary data.</text>
</comment>
<feature type="region of interest" description="Disordered" evidence="1">
    <location>
        <begin position="59"/>
        <end position="121"/>
    </location>
</feature>
<feature type="region of interest" description="Disordered" evidence="1">
    <location>
        <begin position="1"/>
        <end position="29"/>
    </location>
</feature>
<evidence type="ECO:0000313" key="2">
    <source>
        <dbReference type="EMBL" id="CAE7251954.1"/>
    </source>
</evidence>
<organism evidence="2 3">
    <name type="scientific">Symbiodinium natans</name>
    <dbReference type="NCBI Taxonomy" id="878477"/>
    <lineage>
        <taxon>Eukaryota</taxon>
        <taxon>Sar</taxon>
        <taxon>Alveolata</taxon>
        <taxon>Dinophyceae</taxon>
        <taxon>Suessiales</taxon>
        <taxon>Symbiodiniaceae</taxon>
        <taxon>Symbiodinium</taxon>
    </lineage>
</organism>
<sequence length="121" mass="13280">MKRQFSGREPLWRDSEVMRDTFKNDPERESKLQASLRRLDGAFNALQSQVEVRLHKEQQRCAGGGNAPRKAVAFQRRRQGSAVGRTGARSRPRSCAEPVPTISCPARASGKGAGTTTAGEL</sequence>
<accession>A0A812LYL9</accession>
<proteinExistence type="predicted"/>
<evidence type="ECO:0000256" key="1">
    <source>
        <dbReference type="SAM" id="MobiDB-lite"/>
    </source>
</evidence>